<accession>A0ABV8SNB2</accession>
<reference evidence="3" key="1">
    <citation type="journal article" date="2019" name="Int. J. Syst. Evol. Microbiol.">
        <title>The Global Catalogue of Microorganisms (GCM) 10K type strain sequencing project: providing services to taxonomists for standard genome sequencing and annotation.</title>
        <authorList>
            <consortium name="The Broad Institute Genomics Platform"/>
            <consortium name="The Broad Institute Genome Sequencing Center for Infectious Disease"/>
            <person name="Wu L."/>
            <person name="Ma J."/>
        </authorList>
    </citation>
    <scope>NUCLEOTIDE SEQUENCE [LARGE SCALE GENOMIC DNA]</scope>
    <source>
        <strain evidence="3">CGMCC 1.10759</strain>
    </source>
</reference>
<protein>
    <submittedName>
        <fullName evidence="2">Heme-binding protein</fullName>
    </submittedName>
</protein>
<dbReference type="InterPro" id="IPR005624">
    <property type="entry name" value="PduO/GlcC-like"/>
</dbReference>
<dbReference type="RefSeq" id="WP_380595620.1">
    <property type="nucleotide sequence ID" value="NZ_JBHSDU010000003.1"/>
</dbReference>
<name>A0ABV8SNB2_9GAMM</name>
<evidence type="ECO:0000256" key="1">
    <source>
        <dbReference type="SAM" id="SignalP"/>
    </source>
</evidence>
<proteinExistence type="predicted"/>
<evidence type="ECO:0000313" key="2">
    <source>
        <dbReference type="EMBL" id="MFC4308520.1"/>
    </source>
</evidence>
<keyword evidence="1" id="KW-0732">Signal</keyword>
<keyword evidence="3" id="KW-1185">Reference proteome</keyword>
<dbReference type="Pfam" id="PF03928">
    <property type="entry name" value="HbpS-like"/>
    <property type="match status" value="1"/>
</dbReference>
<comment type="caution">
    <text evidence="2">The sequence shown here is derived from an EMBL/GenBank/DDBJ whole genome shotgun (WGS) entry which is preliminary data.</text>
</comment>
<dbReference type="Gene3D" id="3.30.450.150">
    <property type="entry name" value="Haem-degrading domain"/>
    <property type="match status" value="1"/>
</dbReference>
<feature type="chain" id="PRO_5045927353" evidence="1">
    <location>
        <begin position="22"/>
        <end position="157"/>
    </location>
</feature>
<dbReference type="Proteomes" id="UP001595904">
    <property type="component" value="Unassembled WGS sequence"/>
</dbReference>
<evidence type="ECO:0000313" key="3">
    <source>
        <dbReference type="Proteomes" id="UP001595904"/>
    </source>
</evidence>
<dbReference type="InterPro" id="IPR052517">
    <property type="entry name" value="GlcG_carb_metab_protein"/>
</dbReference>
<dbReference type="PANTHER" id="PTHR34309:SF1">
    <property type="entry name" value="PROTEIN GLCG"/>
    <property type="match status" value="1"/>
</dbReference>
<dbReference type="InterPro" id="IPR038084">
    <property type="entry name" value="PduO/GlcC-like_sf"/>
</dbReference>
<dbReference type="SUPFAM" id="SSF143744">
    <property type="entry name" value="GlcG-like"/>
    <property type="match status" value="1"/>
</dbReference>
<feature type="signal peptide" evidence="1">
    <location>
        <begin position="1"/>
        <end position="21"/>
    </location>
</feature>
<sequence>MRHLRTLLAACVLCAGPSALAADSALASAEKMIASCFAYAAANKMPPVSVVVVDASGALIASKRQDGAMPVAVDAALLKARTSIRTRAPTAVLSPVVQGDAGTRDAFITMQLTSIPGGVPFARGAEVVAGAVGVSGGQPDQDAACANSAVEALKAKS</sequence>
<dbReference type="EMBL" id="JBHSDU010000003">
    <property type="protein sequence ID" value="MFC4308520.1"/>
    <property type="molecule type" value="Genomic_DNA"/>
</dbReference>
<gene>
    <name evidence="2" type="ORF">ACFPN2_05440</name>
</gene>
<dbReference type="PANTHER" id="PTHR34309">
    <property type="entry name" value="SLR1406 PROTEIN"/>
    <property type="match status" value="1"/>
</dbReference>
<organism evidence="2 3">
    <name type="scientific">Steroidobacter flavus</name>
    <dbReference type="NCBI Taxonomy" id="1842136"/>
    <lineage>
        <taxon>Bacteria</taxon>
        <taxon>Pseudomonadati</taxon>
        <taxon>Pseudomonadota</taxon>
        <taxon>Gammaproteobacteria</taxon>
        <taxon>Steroidobacterales</taxon>
        <taxon>Steroidobacteraceae</taxon>
        <taxon>Steroidobacter</taxon>
    </lineage>
</organism>